<evidence type="ECO:0000313" key="1">
    <source>
        <dbReference type="EMBL" id="OAX41903.1"/>
    </source>
</evidence>
<sequence>GAFISWTGSVTLHVHNTRVLRERQLQYLRTVVERVRSVLLSMHMVGLNLPCFLISLAGEMLTALKTPPSATSAPH</sequence>
<evidence type="ECO:0000313" key="2">
    <source>
        <dbReference type="Proteomes" id="UP000092154"/>
    </source>
</evidence>
<proteinExistence type="predicted"/>
<gene>
    <name evidence="1" type="ORF">K503DRAFT_431336</name>
</gene>
<dbReference type="AlphaFoldDB" id="A0A1B7NAJ7"/>
<protein>
    <submittedName>
        <fullName evidence="1">Uncharacterized protein</fullName>
    </submittedName>
</protein>
<reference evidence="1 2" key="1">
    <citation type="submission" date="2016-06" db="EMBL/GenBank/DDBJ databases">
        <title>Comparative genomics of the ectomycorrhizal sister species Rhizopogon vinicolor and Rhizopogon vesiculosus (Basidiomycota: Boletales) reveals a divergence of the mating type B locus.</title>
        <authorList>
            <consortium name="DOE Joint Genome Institute"/>
            <person name="Mujic A.B."/>
            <person name="Kuo A."/>
            <person name="Tritt A."/>
            <person name="Lipzen A."/>
            <person name="Chen C."/>
            <person name="Johnson J."/>
            <person name="Sharma A."/>
            <person name="Barry K."/>
            <person name="Grigoriev I.V."/>
            <person name="Spatafora J.W."/>
        </authorList>
    </citation>
    <scope>NUCLEOTIDE SEQUENCE [LARGE SCALE GENOMIC DNA]</scope>
    <source>
        <strain evidence="1 2">AM-OR11-026</strain>
    </source>
</reference>
<dbReference type="EMBL" id="KV448168">
    <property type="protein sequence ID" value="OAX41903.1"/>
    <property type="molecule type" value="Genomic_DNA"/>
</dbReference>
<name>A0A1B7NAJ7_9AGAM</name>
<dbReference type="Proteomes" id="UP000092154">
    <property type="component" value="Unassembled WGS sequence"/>
</dbReference>
<keyword evidence="2" id="KW-1185">Reference proteome</keyword>
<accession>A0A1B7NAJ7</accession>
<feature type="non-terminal residue" evidence="1">
    <location>
        <position position="1"/>
    </location>
</feature>
<dbReference type="InParanoid" id="A0A1B7NAJ7"/>
<organism evidence="1 2">
    <name type="scientific">Rhizopogon vinicolor AM-OR11-026</name>
    <dbReference type="NCBI Taxonomy" id="1314800"/>
    <lineage>
        <taxon>Eukaryota</taxon>
        <taxon>Fungi</taxon>
        <taxon>Dikarya</taxon>
        <taxon>Basidiomycota</taxon>
        <taxon>Agaricomycotina</taxon>
        <taxon>Agaricomycetes</taxon>
        <taxon>Agaricomycetidae</taxon>
        <taxon>Boletales</taxon>
        <taxon>Suillineae</taxon>
        <taxon>Rhizopogonaceae</taxon>
        <taxon>Rhizopogon</taxon>
    </lineage>
</organism>